<comment type="caution">
    <text evidence="2">The sequence shown here is derived from an EMBL/GenBank/DDBJ whole genome shotgun (WGS) entry which is preliminary data.</text>
</comment>
<protein>
    <submittedName>
        <fullName evidence="2">Uncharacterized protein</fullName>
    </submittedName>
</protein>
<sequence>MIDKEALAKTKPGVIIVNAGRRQSRGMGRVTALREPRAPAAAVALATKTAVALVTKTAVPLVAKTAVALVAEPGGRAEPVGAPVAEPLHSTAQAASGCVGILGAGSWAPRGQMRCNRRAGGRPSEVPEVRSPTVGRSAPGAAIQYL</sequence>
<evidence type="ECO:0000313" key="2">
    <source>
        <dbReference type="EMBL" id="OBK18066.1"/>
    </source>
</evidence>
<organism evidence="2 3">
    <name type="scientific">Mycobacterium asiaticum</name>
    <dbReference type="NCBI Taxonomy" id="1790"/>
    <lineage>
        <taxon>Bacteria</taxon>
        <taxon>Bacillati</taxon>
        <taxon>Actinomycetota</taxon>
        <taxon>Actinomycetes</taxon>
        <taxon>Mycobacteriales</taxon>
        <taxon>Mycobacteriaceae</taxon>
        <taxon>Mycobacterium</taxon>
    </lineage>
</organism>
<evidence type="ECO:0000256" key="1">
    <source>
        <dbReference type="SAM" id="MobiDB-lite"/>
    </source>
</evidence>
<dbReference type="AlphaFoldDB" id="A0A1A3N8E6"/>
<feature type="region of interest" description="Disordered" evidence="1">
    <location>
        <begin position="116"/>
        <end position="138"/>
    </location>
</feature>
<gene>
    <name evidence="2" type="ORF">A5636_21760</name>
</gene>
<evidence type="ECO:0000313" key="3">
    <source>
        <dbReference type="Proteomes" id="UP000093629"/>
    </source>
</evidence>
<accession>A0A1A3N8E6</accession>
<dbReference type="Proteomes" id="UP000093629">
    <property type="component" value="Unassembled WGS sequence"/>
</dbReference>
<dbReference type="EMBL" id="LZLQ01000036">
    <property type="protein sequence ID" value="OBK18066.1"/>
    <property type="molecule type" value="Genomic_DNA"/>
</dbReference>
<reference evidence="2 3" key="1">
    <citation type="submission" date="2016-06" db="EMBL/GenBank/DDBJ databases">
        <authorList>
            <person name="Kjaerup R.B."/>
            <person name="Dalgaard T.S."/>
            <person name="Juul-Madsen H.R."/>
        </authorList>
    </citation>
    <scope>NUCLEOTIDE SEQUENCE [LARGE SCALE GENOMIC DNA]</scope>
    <source>
        <strain evidence="2 3">1245139.5</strain>
    </source>
</reference>
<proteinExistence type="predicted"/>
<name>A0A1A3N8E6_MYCAS</name>
<keyword evidence="3" id="KW-1185">Reference proteome</keyword>